<protein>
    <recommendedName>
        <fullName evidence="3">Flagellar assembly protein H</fullName>
    </recommendedName>
</protein>
<dbReference type="Proteomes" id="UP000030321">
    <property type="component" value="Unassembled WGS sequence"/>
</dbReference>
<proteinExistence type="predicted"/>
<accession>A0A0A1VTZ5</accession>
<dbReference type="GO" id="GO:0009288">
    <property type="term" value="C:bacterial-type flagellum"/>
    <property type="evidence" value="ECO:0007669"/>
    <property type="project" value="InterPro"/>
</dbReference>
<dbReference type="PRINTS" id="PR01003">
    <property type="entry name" value="FLGFLIH"/>
</dbReference>
<name>A0A0A1VTZ5_MICAE</name>
<dbReference type="EMBL" id="BBPA01000035">
    <property type="protein sequence ID" value="GAL93205.1"/>
    <property type="molecule type" value="Genomic_DNA"/>
</dbReference>
<dbReference type="GO" id="GO:0071973">
    <property type="term" value="P:bacterial-type flagellum-dependent cell motility"/>
    <property type="evidence" value="ECO:0007669"/>
    <property type="project" value="InterPro"/>
</dbReference>
<reference evidence="2" key="1">
    <citation type="journal article" date="2015" name="Genome">
        <title>Whole Genome Sequence of the Non-Microcystin-Producing Microcystis aeruginosa Strain NIES-44.</title>
        <authorList>
            <person name="Okano K."/>
            <person name="Miyata N."/>
            <person name="Ozaki Y."/>
        </authorList>
    </citation>
    <scope>NUCLEOTIDE SEQUENCE [LARGE SCALE GENOMIC DNA]</scope>
    <source>
        <strain evidence="2">NIES-44</strain>
    </source>
</reference>
<dbReference type="RefSeq" id="WP_045358886.1">
    <property type="nucleotide sequence ID" value="NZ_BBPA01000035.1"/>
</dbReference>
<comment type="caution">
    <text evidence="1">The sequence shown here is derived from an EMBL/GenBank/DDBJ whole genome shotgun (WGS) entry which is preliminary data.</text>
</comment>
<evidence type="ECO:0000313" key="2">
    <source>
        <dbReference type="Proteomes" id="UP000030321"/>
    </source>
</evidence>
<dbReference type="AlphaFoldDB" id="A0A0A1VTZ5"/>
<dbReference type="GO" id="GO:0003774">
    <property type="term" value="F:cytoskeletal motor activity"/>
    <property type="evidence" value="ECO:0007669"/>
    <property type="project" value="InterPro"/>
</dbReference>
<sequence length="302" mass="34389">MKPHDQFAKNYLEQLLSPLGTVEISKEVSDETRQIDLFFSPNPEPNPNYLGLLGRIVLNTVLIEPYRNPPNRSEIRNCLAKLLTILAELQRQAKRENQSYNENNAPRLWILSPSVGITVLEGFGAKLDSEWPEGVYFLPLLYRTAIIAINQLPVTAETLWLRLLGRGKTQNQAVGELLELPQGNAFRENVLELLISWRVNMEINNILETEDREVFMTLSQTYQEWKEATKREGLEQGLEQGLERGLEQGLERGLERGLEQGKLEAKLESIPRLLALGLSVEQIAQALDLDLEQVRRAIQETP</sequence>
<gene>
    <name evidence="1" type="ORF">N44_01892</name>
</gene>
<evidence type="ECO:0008006" key="3">
    <source>
        <dbReference type="Google" id="ProtNLM"/>
    </source>
</evidence>
<dbReference type="InterPro" id="IPR000563">
    <property type="entry name" value="Flag_FliH"/>
</dbReference>
<evidence type="ECO:0000313" key="1">
    <source>
        <dbReference type="EMBL" id="GAL93205.1"/>
    </source>
</evidence>
<organism evidence="1 2">
    <name type="scientific">Microcystis aeruginosa NIES-44</name>
    <dbReference type="NCBI Taxonomy" id="449439"/>
    <lineage>
        <taxon>Bacteria</taxon>
        <taxon>Bacillati</taxon>
        <taxon>Cyanobacteriota</taxon>
        <taxon>Cyanophyceae</taxon>
        <taxon>Oscillatoriophycideae</taxon>
        <taxon>Chroococcales</taxon>
        <taxon>Microcystaceae</taxon>
        <taxon>Microcystis</taxon>
    </lineage>
</organism>